<dbReference type="Proteomes" id="UP000182471">
    <property type="component" value="Unassembled WGS sequence"/>
</dbReference>
<evidence type="ECO:0000313" key="3">
    <source>
        <dbReference type="EMBL" id="SER71842.1"/>
    </source>
</evidence>
<dbReference type="Pfam" id="PF13181">
    <property type="entry name" value="TPR_8"/>
    <property type="match status" value="1"/>
</dbReference>
<keyword evidence="4" id="KW-1185">Reference proteome</keyword>
<feature type="coiled-coil region" evidence="2">
    <location>
        <begin position="238"/>
        <end position="265"/>
    </location>
</feature>
<proteinExistence type="predicted"/>
<protein>
    <submittedName>
        <fullName evidence="3">Uncharacterized protein</fullName>
    </submittedName>
</protein>
<sequence length="268" mass="31330">MGELILCTSLLAKVPYFWENVSENVYSLEELVYLIKKNVFLVDKTMISEELCTWIEMEIGDKLLADELRQDLKKNNRVSSFVNILLDRVGYLSASENDNIVKLLIELETKSELEVEKLKADQLLKSDKILRSIKNYYKLLSYTGKRQMDDRFIGNIWHNLGSAYARLFQFNEAIDCFLKAYSLTANLNSLKMSLYAAFCEKNEKKFYEIAEEYDVDTVILSEIKKNVEDFYLNDSSDLVFTEKNSKKKEENVKNLILELKKEYKKLCS</sequence>
<accession>A0A1H9RGM0</accession>
<feature type="repeat" description="TPR" evidence="1">
    <location>
        <begin position="154"/>
        <end position="187"/>
    </location>
</feature>
<evidence type="ECO:0000313" key="4">
    <source>
        <dbReference type="Proteomes" id="UP000182471"/>
    </source>
</evidence>
<name>A0A1H9RGM0_9FIRM</name>
<dbReference type="Gene3D" id="1.25.40.10">
    <property type="entry name" value="Tetratricopeptide repeat domain"/>
    <property type="match status" value="1"/>
</dbReference>
<evidence type="ECO:0000256" key="2">
    <source>
        <dbReference type="SAM" id="Coils"/>
    </source>
</evidence>
<dbReference type="AlphaFoldDB" id="A0A1H9RGM0"/>
<dbReference type="PROSITE" id="PS50005">
    <property type="entry name" value="TPR"/>
    <property type="match status" value="1"/>
</dbReference>
<dbReference type="SUPFAM" id="SSF48452">
    <property type="entry name" value="TPR-like"/>
    <property type="match status" value="1"/>
</dbReference>
<keyword evidence="1" id="KW-0802">TPR repeat</keyword>
<dbReference type="RefSeq" id="WP_074730472.1">
    <property type="nucleotide sequence ID" value="NZ_FOGW01000008.1"/>
</dbReference>
<evidence type="ECO:0000256" key="1">
    <source>
        <dbReference type="PROSITE-ProRule" id="PRU00339"/>
    </source>
</evidence>
<organism evidence="3 4">
    <name type="scientific">Lachnobacterium bovis</name>
    <dbReference type="NCBI Taxonomy" id="140626"/>
    <lineage>
        <taxon>Bacteria</taxon>
        <taxon>Bacillati</taxon>
        <taxon>Bacillota</taxon>
        <taxon>Clostridia</taxon>
        <taxon>Lachnospirales</taxon>
        <taxon>Lachnospiraceae</taxon>
        <taxon>Lachnobacterium</taxon>
    </lineage>
</organism>
<dbReference type="InterPro" id="IPR011990">
    <property type="entry name" value="TPR-like_helical_dom_sf"/>
</dbReference>
<dbReference type="InterPro" id="IPR019734">
    <property type="entry name" value="TPR_rpt"/>
</dbReference>
<keyword evidence="2" id="KW-0175">Coiled coil</keyword>
<dbReference type="EMBL" id="FOGW01000008">
    <property type="protein sequence ID" value="SER71842.1"/>
    <property type="molecule type" value="Genomic_DNA"/>
</dbReference>
<gene>
    <name evidence="3" type="ORF">SAMN02910429_00872</name>
</gene>
<reference evidence="4" key="1">
    <citation type="submission" date="2016-10" db="EMBL/GenBank/DDBJ databases">
        <authorList>
            <person name="Varghese N."/>
            <person name="Submissions S."/>
        </authorList>
    </citation>
    <scope>NUCLEOTIDE SEQUENCE [LARGE SCALE GENOMIC DNA]</scope>
    <source>
        <strain evidence="4">S1b</strain>
    </source>
</reference>